<protein>
    <submittedName>
        <fullName evidence="3">Uncharacterized conserved protein YndB, AHSA1/START domain</fullName>
    </submittedName>
</protein>
<dbReference type="Proteomes" id="UP000199515">
    <property type="component" value="Unassembled WGS sequence"/>
</dbReference>
<feature type="non-terminal residue" evidence="3">
    <location>
        <position position="1"/>
    </location>
</feature>
<evidence type="ECO:0000313" key="3">
    <source>
        <dbReference type="EMBL" id="SDZ47143.1"/>
    </source>
</evidence>
<comment type="similarity">
    <text evidence="1">Belongs to the AHA1 family.</text>
</comment>
<dbReference type="EMBL" id="FNON01000021">
    <property type="protein sequence ID" value="SDZ47143.1"/>
    <property type="molecule type" value="Genomic_DNA"/>
</dbReference>
<dbReference type="InterPro" id="IPR013538">
    <property type="entry name" value="ASHA1/2-like_C"/>
</dbReference>
<evidence type="ECO:0000313" key="4">
    <source>
        <dbReference type="Proteomes" id="UP000199515"/>
    </source>
</evidence>
<dbReference type="AlphaFoldDB" id="A0A1H3TA26"/>
<accession>A0A1H3TA26</accession>
<organism evidence="3 4">
    <name type="scientific">Amycolatopsis xylanica</name>
    <dbReference type="NCBI Taxonomy" id="589385"/>
    <lineage>
        <taxon>Bacteria</taxon>
        <taxon>Bacillati</taxon>
        <taxon>Actinomycetota</taxon>
        <taxon>Actinomycetes</taxon>
        <taxon>Pseudonocardiales</taxon>
        <taxon>Pseudonocardiaceae</taxon>
        <taxon>Amycolatopsis</taxon>
    </lineage>
</organism>
<evidence type="ECO:0000259" key="2">
    <source>
        <dbReference type="Pfam" id="PF08327"/>
    </source>
</evidence>
<dbReference type="SUPFAM" id="SSF55961">
    <property type="entry name" value="Bet v1-like"/>
    <property type="match status" value="1"/>
</dbReference>
<gene>
    <name evidence="3" type="ORF">SAMN05421504_12124</name>
</gene>
<dbReference type="Gene3D" id="3.30.530.20">
    <property type="match status" value="1"/>
</dbReference>
<sequence>SPTSNENWKPIMTETATETRTQQVYRIYIKATPQAVWDAITKPEFTAKYGYTGLVDYELRPGGKYVTRSTQEWLDMGMPEVIVDGEVIEADPPRKLVQTWRLVMSPEIAAEGFTKLTYEIFETKSAGTRLTVTHDVTHAPATARMIAGTDEDETNAGGGWAWILADLKSLLETGSAIAG</sequence>
<dbReference type="CDD" id="cd08893">
    <property type="entry name" value="SRPBCC_CalC_Aha1-like_GntR-HTH"/>
    <property type="match status" value="1"/>
</dbReference>
<keyword evidence="4" id="KW-1185">Reference proteome</keyword>
<reference evidence="3 4" key="1">
    <citation type="submission" date="2016-10" db="EMBL/GenBank/DDBJ databases">
        <authorList>
            <person name="de Groot N.N."/>
        </authorList>
    </citation>
    <scope>NUCLEOTIDE SEQUENCE [LARGE SCALE GENOMIC DNA]</scope>
    <source>
        <strain evidence="3 4">CPCC 202699</strain>
    </source>
</reference>
<dbReference type="Pfam" id="PF08327">
    <property type="entry name" value="AHSA1"/>
    <property type="match status" value="1"/>
</dbReference>
<dbReference type="InterPro" id="IPR023393">
    <property type="entry name" value="START-like_dom_sf"/>
</dbReference>
<feature type="domain" description="Activator of Hsp90 ATPase homologue 1/2-like C-terminal" evidence="2">
    <location>
        <begin position="30"/>
        <end position="172"/>
    </location>
</feature>
<name>A0A1H3TA26_9PSEU</name>
<evidence type="ECO:0000256" key="1">
    <source>
        <dbReference type="ARBA" id="ARBA00006817"/>
    </source>
</evidence>
<proteinExistence type="inferred from homology"/>